<reference evidence="2" key="2">
    <citation type="journal article" date="2018" name="Mol. Plant Microbe Interact.">
        <title>Genome sequence resources for the wheat stripe rust pathogen (Puccinia striiformis f. sp. tritici) and the barley stripe rust pathogen (Puccinia striiformis f. sp. hordei).</title>
        <authorList>
            <person name="Xia C."/>
            <person name="Wang M."/>
            <person name="Yin C."/>
            <person name="Cornejo O.E."/>
            <person name="Hulbert S.H."/>
            <person name="Chen X."/>
        </authorList>
    </citation>
    <scope>NUCLEOTIDE SEQUENCE [LARGE SCALE GENOMIC DNA]</scope>
    <source>
        <strain evidence="2">93-210</strain>
    </source>
</reference>
<dbReference type="Proteomes" id="UP001060170">
    <property type="component" value="Chromosome 11"/>
</dbReference>
<gene>
    <name evidence="1" type="ORF">MJO28_011404</name>
</gene>
<name>A0ACC0E3A9_9BASI</name>
<protein>
    <submittedName>
        <fullName evidence="1">Uncharacterized protein</fullName>
    </submittedName>
</protein>
<accession>A0ACC0E3A9</accession>
<reference evidence="1 2" key="3">
    <citation type="journal article" date="2022" name="Microbiol. Spectr.">
        <title>Folding features and dynamics of 3D genome architecture in plant fungal pathogens.</title>
        <authorList>
            <person name="Xia C."/>
        </authorList>
    </citation>
    <scope>NUCLEOTIDE SEQUENCE [LARGE SCALE GENOMIC DNA]</scope>
    <source>
        <strain evidence="1 2">93-210</strain>
    </source>
</reference>
<keyword evidence="2" id="KW-1185">Reference proteome</keyword>
<organism evidence="1 2">
    <name type="scientific">Puccinia striiformis f. sp. tritici</name>
    <dbReference type="NCBI Taxonomy" id="168172"/>
    <lineage>
        <taxon>Eukaryota</taxon>
        <taxon>Fungi</taxon>
        <taxon>Dikarya</taxon>
        <taxon>Basidiomycota</taxon>
        <taxon>Pucciniomycotina</taxon>
        <taxon>Pucciniomycetes</taxon>
        <taxon>Pucciniales</taxon>
        <taxon>Pucciniaceae</taxon>
        <taxon>Puccinia</taxon>
    </lineage>
</organism>
<reference evidence="2" key="1">
    <citation type="journal article" date="2018" name="BMC Genomics">
        <title>Genomic insights into host adaptation between the wheat stripe rust pathogen (Puccinia striiformis f. sp. tritici) and the barley stripe rust pathogen (Puccinia striiformis f. sp. hordei).</title>
        <authorList>
            <person name="Xia C."/>
            <person name="Wang M."/>
            <person name="Yin C."/>
            <person name="Cornejo O.E."/>
            <person name="Hulbert S.H."/>
            <person name="Chen X."/>
        </authorList>
    </citation>
    <scope>NUCLEOTIDE SEQUENCE [LARGE SCALE GENOMIC DNA]</scope>
    <source>
        <strain evidence="2">93-210</strain>
    </source>
</reference>
<evidence type="ECO:0000313" key="2">
    <source>
        <dbReference type="Proteomes" id="UP001060170"/>
    </source>
</evidence>
<proteinExistence type="predicted"/>
<evidence type="ECO:0000313" key="1">
    <source>
        <dbReference type="EMBL" id="KAI7943876.1"/>
    </source>
</evidence>
<comment type="caution">
    <text evidence="1">The sequence shown here is derived from an EMBL/GenBank/DDBJ whole genome shotgun (WGS) entry which is preliminary data.</text>
</comment>
<sequence length="597" mass="65117">MSTRRAANPLLPISDPEAIIRAANSEKRRIAQLASSANPTNSITFPTPSNSITTMSDNPPAASNPPTGQGDSADKHPASTMSTEDMLRAFIQVQHAAALQSASRMERLEDAVMELSLKSEPSDRPLPLAPGRIDLQRFKTSNGPHFSGPFQAVEPFVTWINGVQIFFATKAVGHSEDKIRILGCLIRESNLLTFYANGVDELVTKSWDDFKSTLFKFALPPLWRTELRAQIRYLKMLDSERFVTFSTRARTLQNMVNFDAPTTSKVDDFNLAESVTLGLPTEVSNLINNHQLLRANPFVYSEFEFGVSVFHEGLPRLPTGLPLRTLSGGSALTWTPRVNATFARSNAAAFRVRARDPSTSDGKPFRIHSKLHLNPPTTSHLCLVDHPTNRPAGRPSNRLASVAGITDNAGAPALDSVSIQALEALNEELRLCNEEVYVPAPVTPRLIIDFMVNGIRLRALIDSGAEINLISEAAAARARLPKQNLPKPTTVRLALDDSSSLPIILCYFTVATLADPDSPQLFNKVALRLGPISGGHDMILGTLFLAQFHLSLCISDQSLYCVSSNIVIHDYRRSAAINHLPTCVSAVSSPSANSESL</sequence>
<dbReference type="EMBL" id="CM045875">
    <property type="protein sequence ID" value="KAI7943876.1"/>
    <property type="molecule type" value="Genomic_DNA"/>
</dbReference>